<reference evidence="1 2" key="1">
    <citation type="submission" date="2019-08" db="EMBL/GenBank/DDBJ databases">
        <title>Archangium and Cystobacter genomes.</title>
        <authorList>
            <person name="Chen I.-C.K."/>
            <person name="Wielgoss S."/>
        </authorList>
    </citation>
    <scope>NUCLEOTIDE SEQUENCE [LARGE SCALE GENOMIC DNA]</scope>
    <source>
        <strain evidence="1 2">Cbm 6</strain>
    </source>
</reference>
<gene>
    <name evidence="1" type="ORF">F0U60_16180</name>
</gene>
<dbReference type="EMBL" id="CP043494">
    <property type="protein sequence ID" value="WNG45466.1"/>
    <property type="molecule type" value="Genomic_DNA"/>
</dbReference>
<organism evidence="1 2">
    <name type="scientific">Archangium minus</name>
    <dbReference type="NCBI Taxonomy" id="83450"/>
    <lineage>
        <taxon>Bacteria</taxon>
        <taxon>Pseudomonadati</taxon>
        <taxon>Myxococcota</taxon>
        <taxon>Myxococcia</taxon>
        <taxon>Myxococcales</taxon>
        <taxon>Cystobacterineae</taxon>
        <taxon>Archangiaceae</taxon>
        <taxon>Archangium</taxon>
    </lineage>
</organism>
<evidence type="ECO:0000313" key="1">
    <source>
        <dbReference type="EMBL" id="WNG45466.1"/>
    </source>
</evidence>
<dbReference type="Pfam" id="PF03747">
    <property type="entry name" value="ADP_ribosyl_GH"/>
    <property type="match status" value="1"/>
</dbReference>
<proteinExistence type="predicted"/>
<name>A0ABY9WNT4_9BACT</name>
<dbReference type="InterPro" id="IPR005502">
    <property type="entry name" value="Ribosyl_crysJ1"/>
</dbReference>
<sequence>MSWARTFCQRLRSEMPPDCHMKRSRPCHPEAWTAPRTHGPTPSWESIRRARGAAPEAVVSSLVHRNVLSRLLATRKGEPRSSAPKDIILKAHTDALEYERRLDAEPVTSRILGPIAAAIESNTLAREGILAASPRGGFYAPETLVMAYGSFLLEDRFPESVFRAVELGGDSDSIGSIVATMSAFLHGELKFPADYEKVFARERLERISKRFASAAR</sequence>
<dbReference type="Proteomes" id="UP001611383">
    <property type="component" value="Chromosome"/>
</dbReference>
<dbReference type="InterPro" id="IPR036705">
    <property type="entry name" value="Ribosyl_crysJ1_sf"/>
</dbReference>
<accession>A0ABY9WNT4</accession>
<dbReference type="SUPFAM" id="SSF101478">
    <property type="entry name" value="ADP-ribosylglycohydrolase"/>
    <property type="match status" value="1"/>
</dbReference>
<evidence type="ECO:0000313" key="2">
    <source>
        <dbReference type="Proteomes" id="UP001611383"/>
    </source>
</evidence>
<protein>
    <recommendedName>
        <fullName evidence="3">ADP-ribosylglycohydrolase family protein</fullName>
    </recommendedName>
</protein>
<keyword evidence="2" id="KW-1185">Reference proteome</keyword>
<evidence type="ECO:0008006" key="3">
    <source>
        <dbReference type="Google" id="ProtNLM"/>
    </source>
</evidence>
<dbReference type="Gene3D" id="1.10.4080.10">
    <property type="entry name" value="ADP-ribosylation/Crystallin J1"/>
    <property type="match status" value="1"/>
</dbReference>